<organism evidence="1 2">
    <name type="scientific">Cuscuta europaea</name>
    <name type="common">European dodder</name>
    <dbReference type="NCBI Taxonomy" id="41803"/>
    <lineage>
        <taxon>Eukaryota</taxon>
        <taxon>Viridiplantae</taxon>
        <taxon>Streptophyta</taxon>
        <taxon>Embryophyta</taxon>
        <taxon>Tracheophyta</taxon>
        <taxon>Spermatophyta</taxon>
        <taxon>Magnoliopsida</taxon>
        <taxon>eudicotyledons</taxon>
        <taxon>Gunneridae</taxon>
        <taxon>Pentapetalae</taxon>
        <taxon>asterids</taxon>
        <taxon>lamiids</taxon>
        <taxon>Solanales</taxon>
        <taxon>Convolvulaceae</taxon>
        <taxon>Cuscuteae</taxon>
        <taxon>Cuscuta</taxon>
        <taxon>Cuscuta subgen. Cuscuta</taxon>
    </lineage>
</organism>
<dbReference type="EMBL" id="CAMAPE010000031">
    <property type="protein sequence ID" value="CAH9093960.1"/>
    <property type="molecule type" value="Genomic_DNA"/>
</dbReference>
<evidence type="ECO:0000313" key="1">
    <source>
        <dbReference type="EMBL" id="CAH9093960.1"/>
    </source>
</evidence>
<gene>
    <name evidence="1" type="ORF">CEURO_LOCUS12524</name>
</gene>
<protein>
    <submittedName>
        <fullName evidence="1">Uncharacterized protein</fullName>
    </submittedName>
</protein>
<keyword evidence="2" id="KW-1185">Reference proteome</keyword>
<name>A0A9P0Z8R4_CUSEU</name>
<dbReference type="OrthoDB" id="10507822at2759"/>
<dbReference type="AlphaFoldDB" id="A0A9P0Z8R4"/>
<accession>A0A9P0Z8R4</accession>
<reference evidence="1" key="1">
    <citation type="submission" date="2022-07" db="EMBL/GenBank/DDBJ databases">
        <authorList>
            <person name="Macas J."/>
            <person name="Novak P."/>
            <person name="Neumann P."/>
        </authorList>
    </citation>
    <scope>NUCLEOTIDE SEQUENCE</scope>
</reference>
<comment type="caution">
    <text evidence="1">The sequence shown here is derived from an EMBL/GenBank/DDBJ whole genome shotgun (WGS) entry which is preliminary data.</text>
</comment>
<proteinExistence type="predicted"/>
<sequence length="202" mass="23132">MDNNILVMVIVDGYWNPDNVFHNKHTIGVSVLFGSSYSDFCDNLIHNIFKGRIDKDFRISYIVESCPPLVFIDDDTSLTFYLTLKTLHPAFSQFPICVEFIAHQVPSKYHTSHNTSILIPSESISFDSPSVPSSSSVDSFLSTSVHKDVKVYTHTDPTTIALYAIYKNKHDLIYHLKLYAIENNFQYVTKTSRKRKFTCFLS</sequence>
<dbReference type="Proteomes" id="UP001152484">
    <property type="component" value="Unassembled WGS sequence"/>
</dbReference>
<evidence type="ECO:0000313" key="2">
    <source>
        <dbReference type="Proteomes" id="UP001152484"/>
    </source>
</evidence>